<dbReference type="HOGENOM" id="CLU_018272_3_2_10"/>
<evidence type="ECO:0000259" key="13">
    <source>
        <dbReference type="Pfam" id="PF02581"/>
    </source>
</evidence>
<dbReference type="NCBIfam" id="TIGR00693">
    <property type="entry name" value="thiE"/>
    <property type="match status" value="1"/>
</dbReference>
<dbReference type="Gene3D" id="3.20.20.70">
    <property type="entry name" value="Aldolase class I"/>
    <property type="match status" value="1"/>
</dbReference>
<evidence type="ECO:0000256" key="10">
    <source>
        <dbReference type="HAMAP-Rule" id="MF_00097"/>
    </source>
</evidence>
<feature type="domain" description="Thiamine phosphate synthase/TenI" evidence="13">
    <location>
        <begin position="11"/>
        <end position="193"/>
    </location>
</feature>
<feature type="binding site" evidence="10">
    <location>
        <begin position="139"/>
        <end position="141"/>
    </location>
    <ligand>
        <name>2-[(2R,5Z)-2-carboxy-4-methylthiazol-5(2H)-ylidene]ethyl phosphate</name>
        <dbReference type="ChEBI" id="CHEBI:62899"/>
    </ligand>
</feature>
<dbReference type="SUPFAM" id="SSF51391">
    <property type="entry name" value="Thiamin phosphate synthase"/>
    <property type="match status" value="1"/>
</dbReference>
<dbReference type="InterPro" id="IPR013785">
    <property type="entry name" value="Aldolase_TIM"/>
</dbReference>
<evidence type="ECO:0000256" key="11">
    <source>
        <dbReference type="RuleBase" id="RU003826"/>
    </source>
</evidence>
<reference evidence="14" key="1">
    <citation type="journal article" date="2013" name="Lancet">
        <title>First case of E anophelis outbreak in an intensive-care unit.</title>
        <authorList>
            <person name="Teo J."/>
            <person name="Tan S.Y."/>
            <person name="Tay M."/>
            <person name="Ding Y."/>
            <person name="Kjelleberg S."/>
            <person name="Givskov M."/>
            <person name="Lin R.T."/>
            <person name="Yang L."/>
        </authorList>
    </citation>
    <scope>NUCLEOTIDE SEQUENCE [LARGE SCALE GENOMIC DNA]</scope>
    <source>
        <strain evidence="14">NUHP1</strain>
    </source>
</reference>
<evidence type="ECO:0000256" key="7">
    <source>
        <dbReference type="ARBA" id="ARBA00047334"/>
    </source>
</evidence>
<dbReference type="EC" id="2.5.1.3" evidence="10"/>
<comment type="cofactor">
    <cofactor evidence="10">
        <name>Mg(2+)</name>
        <dbReference type="ChEBI" id="CHEBI:18420"/>
    </cofactor>
    <text evidence="10">Binds 1 Mg(2+) ion per subunit.</text>
</comment>
<sequence>MSISSSFPYQLYLVISEEACKGKNFLEVAEESILGGVDIIQLREKHCTTADFLRKAQQLKEITDKYNIPLIINDNSQVAKALNTHGIHVGNNDISPVELRQQDFWKDKLIGYSIEYTEQLYNKHTQTSDYLGISPVFATATKTDTVTEWGLEGIVKIRSITTKPLVAIGNISLQNAYDIVQAGADCIAVVSAICRANDPQKAAYELKNKILK</sequence>
<evidence type="ECO:0000313" key="14">
    <source>
        <dbReference type="EMBL" id="AIL44887.1"/>
    </source>
</evidence>
<comment type="catalytic activity">
    <reaction evidence="9 10 11">
        <text>2-[(2R,5Z)-2-carboxy-4-methylthiazol-5(2H)-ylidene]ethyl phosphate + 4-amino-2-methyl-5-(diphosphooxymethyl)pyrimidine + 2 H(+) = thiamine phosphate + CO2 + diphosphate</text>
        <dbReference type="Rhea" id="RHEA:47844"/>
        <dbReference type="ChEBI" id="CHEBI:15378"/>
        <dbReference type="ChEBI" id="CHEBI:16526"/>
        <dbReference type="ChEBI" id="CHEBI:33019"/>
        <dbReference type="ChEBI" id="CHEBI:37575"/>
        <dbReference type="ChEBI" id="CHEBI:57841"/>
        <dbReference type="ChEBI" id="CHEBI:62899"/>
        <dbReference type="EC" id="2.5.1.3"/>
    </reaction>
</comment>
<keyword evidence="3 10" id="KW-0808">Transferase</keyword>
<reference evidence="14" key="2">
    <citation type="journal article" date="2015" name="Genome Biol. Evol.">
        <title>Complete Genome Sequence and Transcriptomic Analysis of the Novel Pathogen Elizabethkingia anophelis in Response to Oxidative Stress.</title>
        <authorList>
            <person name="Li Y."/>
            <person name="Liu Y."/>
            <person name="Chew S.C."/>
            <person name="Tay M."/>
            <person name="Salido M.M."/>
            <person name="Teo J."/>
            <person name="Lauro F.M."/>
            <person name="Givskov M."/>
            <person name="Yang L."/>
        </authorList>
    </citation>
    <scope>NUCLEOTIDE SEQUENCE</scope>
    <source>
        <strain evidence="14">NUHP1</strain>
    </source>
</reference>
<dbReference type="GO" id="GO:0000287">
    <property type="term" value="F:magnesium ion binding"/>
    <property type="evidence" value="ECO:0007669"/>
    <property type="project" value="UniProtKB-UniRule"/>
</dbReference>
<dbReference type="HAMAP" id="MF_00097">
    <property type="entry name" value="TMP_synthase"/>
    <property type="match status" value="1"/>
</dbReference>
<dbReference type="PANTHER" id="PTHR20857:SF23">
    <property type="entry name" value="THIAMINE BIOSYNTHETIC BIFUNCTIONAL ENZYME"/>
    <property type="match status" value="1"/>
</dbReference>
<accession>A0A077EBP3</accession>
<proteinExistence type="inferred from homology"/>
<feature type="binding site" evidence="10">
    <location>
        <position position="113"/>
    </location>
    <ligand>
        <name>4-amino-2-methyl-5-(diphosphooxymethyl)pyrimidine</name>
        <dbReference type="ChEBI" id="CHEBI:57841"/>
    </ligand>
</feature>
<comment type="similarity">
    <text evidence="10 11">Belongs to the thiamine-phosphate synthase family.</text>
</comment>
<dbReference type="PANTHER" id="PTHR20857">
    <property type="entry name" value="THIAMINE-PHOSPHATE PYROPHOSPHORYLASE"/>
    <property type="match status" value="1"/>
</dbReference>
<keyword evidence="5 10" id="KW-0460">Magnesium</keyword>
<dbReference type="GO" id="GO:0009229">
    <property type="term" value="P:thiamine diphosphate biosynthetic process"/>
    <property type="evidence" value="ECO:0007669"/>
    <property type="project" value="UniProtKB-UniRule"/>
</dbReference>
<feature type="binding site" evidence="10">
    <location>
        <position position="142"/>
    </location>
    <ligand>
        <name>4-amino-2-methyl-5-(diphosphooxymethyl)pyrimidine</name>
        <dbReference type="ChEBI" id="CHEBI:57841"/>
    </ligand>
</feature>
<dbReference type="CDD" id="cd00564">
    <property type="entry name" value="TMP_TenI"/>
    <property type="match status" value="1"/>
</dbReference>
<comment type="pathway">
    <text evidence="2 10 12">Cofactor biosynthesis; thiamine diphosphate biosynthesis; thiamine phosphate from 4-amino-2-methyl-5-diphosphomethylpyrimidine and 4-methyl-5-(2-phosphoethyl)-thiazole: step 1/1.</text>
</comment>
<dbReference type="GO" id="GO:0004789">
    <property type="term" value="F:thiamine-phosphate diphosphorylase activity"/>
    <property type="evidence" value="ECO:0007669"/>
    <property type="project" value="UniProtKB-UniRule"/>
</dbReference>
<dbReference type="RefSeq" id="WP_024565216.1">
    <property type="nucleotide sequence ID" value="NZ_CP007547.1"/>
</dbReference>
<dbReference type="AlphaFoldDB" id="A0A077EBP3"/>
<feature type="binding site" evidence="10">
    <location>
        <begin position="190"/>
        <end position="191"/>
    </location>
    <ligand>
        <name>2-[(2R,5Z)-2-carboxy-4-methylthiazol-5(2H)-ylidene]ethyl phosphate</name>
        <dbReference type="ChEBI" id="CHEBI:62899"/>
    </ligand>
</feature>
<comment type="function">
    <text evidence="1 10">Condenses 4-methyl-5-(beta-hydroxyethyl)thiazole monophosphate (THZ-P) and 2-methyl-4-amino-5-hydroxymethyl pyrimidine pyrophosphate (HMP-PP) to form thiamine monophosphate (TMP).</text>
</comment>
<dbReference type="Proteomes" id="UP000028933">
    <property type="component" value="Chromosome"/>
</dbReference>
<evidence type="ECO:0000313" key="15">
    <source>
        <dbReference type="Proteomes" id="UP000028933"/>
    </source>
</evidence>
<dbReference type="InterPro" id="IPR022998">
    <property type="entry name" value="ThiamineP_synth_TenI"/>
</dbReference>
<dbReference type="STRING" id="1338011.BD94_1112"/>
<dbReference type="EMBL" id="CP007547">
    <property type="protein sequence ID" value="AIL44887.1"/>
    <property type="molecule type" value="Genomic_DNA"/>
</dbReference>
<keyword evidence="4 10" id="KW-0479">Metal-binding</keyword>
<evidence type="ECO:0000256" key="4">
    <source>
        <dbReference type="ARBA" id="ARBA00022723"/>
    </source>
</evidence>
<dbReference type="Pfam" id="PF02581">
    <property type="entry name" value="TMP-TENI"/>
    <property type="match status" value="1"/>
</dbReference>
<comment type="caution">
    <text evidence="10">Lacks conserved residue(s) required for the propagation of feature annotation.</text>
</comment>
<dbReference type="UniPathway" id="UPA00060">
    <property type="reaction ID" value="UER00141"/>
</dbReference>
<evidence type="ECO:0000256" key="6">
    <source>
        <dbReference type="ARBA" id="ARBA00022977"/>
    </source>
</evidence>
<evidence type="ECO:0000256" key="8">
    <source>
        <dbReference type="ARBA" id="ARBA00047851"/>
    </source>
</evidence>
<protein>
    <recommendedName>
        <fullName evidence="10">Thiamine-phosphate synthase</fullName>
        <shortName evidence="10">TP synthase</shortName>
        <shortName evidence="10">TPS</shortName>
        <ecNumber evidence="10">2.5.1.3</ecNumber>
    </recommendedName>
    <alternativeName>
        <fullName evidence="10">Thiamine-phosphate pyrophosphorylase</fullName>
        <shortName evidence="10">TMP pyrophosphorylase</shortName>
        <shortName evidence="10">TMP-PPase</shortName>
    </alternativeName>
</protein>
<feature type="binding site" evidence="10">
    <location>
        <begin position="41"/>
        <end position="45"/>
    </location>
    <ligand>
        <name>4-amino-2-methyl-5-(diphosphooxymethyl)pyrimidine</name>
        <dbReference type="ChEBI" id="CHEBI:57841"/>
    </ligand>
</feature>
<name>A0A077EBP3_9FLAO</name>
<comment type="catalytic activity">
    <reaction evidence="7 10 11">
        <text>4-methyl-5-(2-phosphooxyethyl)-thiazole + 4-amino-2-methyl-5-(diphosphooxymethyl)pyrimidine + H(+) = thiamine phosphate + diphosphate</text>
        <dbReference type="Rhea" id="RHEA:22328"/>
        <dbReference type="ChEBI" id="CHEBI:15378"/>
        <dbReference type="ChEBI" id="CHEBI:33019"/>
        <dbReference type="ChEBI" id="CHEBI:37575"/>
        <dbReference type="ChEBI" id="CHEBI:57841"/>
        <dbReference type="ChEBI" id="CHEBI:58296"/>
        <dbReference type="EC" id="2.5.1.3"/>
    </reaction>
</comment>
<dbReference type="GO" id="GO:0005737">
    <property type="term" value="C:cytoplasm"/>
    <property type="evidence" value="ECO:0007669"/>
    <property type="project" value="TreeGrafter"/>
</dbReference>
<feature type="binding site" evidence="10">
    <location>
        <position position="73"/>
    </location>
    <ligand>
        <name>4-amino-2-methyl-5-(diphosphooxymethyl)pyrimidine</name>
        <dbReference type="ChEBI" id="CHEBI:57841"/>
    </ligand>
</feature>
<gene>
    <name evidence="10" type="primary">thiE</name>
    <name evidence="14" type="ORF">BD94_1112</name>
</gene>
<keyword evidence="6 10" id="KW-0784">Thiamine biosynthesis</keyword>
<dbReference type="KEGG" id="eao:BD94_1112"/>
<evidence type="ECO:0000256" key="1">
    <source>
        <dbReference type="ARBA" id="ARBA00003814"/>
    </source>
</evidence>
<feature type="binding site" evidence="10">
    <location>
        <position position="93"/>
    </location>
    <ligand>
        <name>Mg(2+)</name>
        <dbReference type="ChEBI" id="CHEBI:18420"/>
    </ligand>
</feature>
<feature type="binding site" evidence="10">
    <location>
        <position position="74"/>
    </location>
    <ligand>
        <name>Mg(2+)</name>
        <dbReference type="ChEBI" id="CHEBI:18420"/>
    </ligand>
</feature>
<dbReference type="GO" id="GO:0009228">
    <property type="term" value="P:thiamine biosynthetic process"/>
    <property type="evidence" value="ECO:0007669"/>
    <property type="project" value="UniProtKB-KW"/>
</dbReference>
<evidence type="ECO:0000256" key="2">
    <source>
        <dbReference type="ARBA" id="ARBA00005165"/>
    </source>
</evidence>
<evidence type="ECO:0000256" key="9">
    <source>
        <dbReference type="ARBA" id="ARBA00047883"/>
    </source>
</evidence>
<dbReference type="FunFam" id="3.20.20.70:FF:000096">
    <property type="entry name" value="Thiamine-phosphate synthase"/>
    <property type="match status" value="1"/>
</dbReference>
<organism evidence="14 15">
    <name type="scientific">Elizabethkingia anophelis NUHP1</name>
    <dbReference type="NCBI Taxonomy" id="1338011"/>
    <lineage>
        <taxon>Bacteria</taxon>
        <taxon>Pseudomonadati</taxon>
        <taxon>Bacteroidota</taxon>
        <taxon>Flavobacteriia</taxon>
        <taxon>Flavobacteriales</taxon>
        <taxon>Weeksellaceae</taxon>
        <taxon>Elizabethkingia</taxon>
    </lineage>
</organism>
<dbReference type="InterPro" id="IPR034291">
    <property type="entry name" value="TMP_synthase"/>
</dbReference>
<evidence type="ECO:0000256" key="12">
    <source>
        <dbReference type="RuleBase" id="RU004253"/>
    </source>
</evidence>
<dbReference type="eggNOG" id="COG0352">
    <property type="taxonomic scope" value="Bacteria"/>
</dbReference>
<evidence type="ECO:0000256" key="5">
    <source>
        <dbReference type="ARBA" id="ARBA00022842"/>
    </source>
</evidence>
<comment type="catalytic activity">
    <reaction evidence="8 10 11">
        <text>2-(2-carboxy-4-methylthiazol-5-yl)ethyl phosphate + 4-amino-2-methyl-5-(diphosphooxymethyl)pyrimidine + 2 H(+) = thiamine phosphate + CO2 + diphosphate</text>
        <dbReference type="Rhea" id="RHEA:47848"/>
        <dbReference type="ChEBI" id="CHEBI:15378"/>
        <dbReference type="ChEBI" id="CHEBI:16526"/>
        <dbReference type="ChEBI" id="CHEBI:33019"/>
        <dbReference type="ChEBI" id="CHEBI:37575"/>
        <dbReference type="ChEBI" id="CHEBI:57841"/>
        <dbReference type="ChEBI" id="CHEBI:62890"/>
        <dbReference type="EC" id="2.5.1.3"/>
    </reaction>
</comment>
<evidence type="ECO:0000256" key="3">
    <source>
        <dbReference type="ARBA" id="ARBA00022679"/>
    </source>
</evidence>
<dbReference type="InterPro" id="IPR036206">
    <property type="entry name" value="ThiamineP_synth_sf"/>
</dbReference>